<evidence type="ECO:0000313" key="9">
    <source>
        <dbReference type="Proteomes" id="UP000270296"/>
    </source>
</evidence>
<dbReference type="SUPFAM" id="SSF50891">
    <property type="entry name" value="Cyclophilin-like"/>
    <property type="match status" value="1"/>
</dbReference>
<dbReference type="Pfam" id="PF00160">
    <property type="entry name" value="Pro_isomerase"/>
    <property type="match status" value="1"/>
</dbReference>
<keyword evidence="9" id="KW-1185">Reference proteome</keyword>
<evidence type="ECO:0000256" key="4">
    <source>
        <dbReference type="ARBA" id="ARBA00022737"/>
    </source>
</evidence>
<keyword evidence="4" id="KW-0677">Repeat</keyword>
<gene>
    <name evidence="8" type="ORF">SBAD_LOCUS6008</name>
</gene>
<feature type="domain" description="PPIase cyclophilin-type" evidence="7">
    <location>
        <begin position="201"/>
        <end position="356"/>
    </location>
</feature>
<dbReference type="GO" id="GO:0003755">
    <property type="term" value="F:peptidyl-prolyl cis-trans isomerase activity"/>
    <property type="evidence" value="ECO:0007669"/>
    <property type="project" value="UniProtKB-KW"/>
</dbReference>
<evidence type="ECO:0000256" key="6">
    <source>
        <dbReference type="ARBA" id="ARBA00023235"/>
    </source>
</evidence>
<dbReference type="OrthoDB" id="10264753at2759"/>
<keyword evidence="3" id="KW-0853">WD repeat</keyword>
<dbReference type="EC" id="5.2.1.8" evidence="2"/>
<dbReference type="AlphaFoldDB" id="A0A183IQW1"/>
<proteinExistence type="predicted"/>
<dbReference type="PRINTS" id="PR00153">
    <property type="entry name" value="CSAPPISMRASE"/>
</dbReference>
<keyword evidence="6" id="KW-0413">Isomerase</keyword>
<dbReference type="GO" id="GO:0005634">
    <property type="term" value="C:nucleus"/>
    <property type="evidence" value="ECO:0007669"/>
    <property type="project" value="UniProtKB-ARBA"/>
</dbReference>
<dbReference type="Gene3D" id="2.40.100.10">
    <property type="entry name" value="Cyclophilin-like"/>
    <property type="match status" value="1"/>
</dbReference>
<accession>A0A183IQW1</accession>
<evidence type="ECO:0000256" key="2">
    <source>
        <dbReference type="ARBA" id="ARBA00013194"/>
    </source>
</evidence>
<dbReference type="InterPro" id="IPR044666">
    <property type="entry name" value="Cyclophilin_A-like"/>
</dbReference>
<evidence type="ECO:0000256" key="5">
    <source>
        <dbReference type="ARBA" id="ARBA00023110"/>
    </source>
</evidence>
<dbReference type="PANTHER" id="PTHR45625:SF4">
    <property type="entry name" value="PEPTIDYLPROLYL ISOMERASE DOMAIN AND WD REPEAT-CONTAINING PROTEIN 1"/>
    <property type="match status" value="1"/>
</dbReference>
<dbReference type="Proteomes" id="UP000270296">
    <property type="component" value="Unassembled WGS sequence"/>
</dbReference>
<dbReference type="WBParaSite" id="SBAD_0000624301-mRNA-1">
    <property type="protein sequence ID" value="SBAD_0000624301-mRNA-1"/>
    <property type="gene ID" value="SBAD_0000624301"/>
</dbReference>
<sequence>MGLRLCHQIFLTGKLYKVIDESLSNYTEDKSKHDLSNLEFSRRLAVEKELFQSNSVLRLSKVIFDDSGNFVLYPTMIGVKVVNVKTNRCVRIIGRPENMRFLSVALCRALPAAGTLKIGSQQVSAAVTYQMEASENPALQRMEPDPMLVCTAFKKCRFYLFTNSEPYDAKAADNDRDVFNEKPRQEDMITAVESDKSIKRVTDSCVIHTTMGDIHCHLYTKECPKATENFCTHARQGYYNGHVFHRVIKSFMIQTGDPTGTGMGGESIWGQDFEDEFHSSLKHDRPFTLSMANAGPNTNGSQFFITVSPAPHLDNKHTLFGKVTRGMDVVQNINGLRVNPKNNKPFDDVSIISITLK</sequence>
<keyword evidence="5" id="KW-0697">Rotamase</keyword>
<evidence type="ECO:0000259" key="7">
    <source>
        <dbReference type="PROSITE" id="PS50072"/>
    </source>
</evidence>
<comment type="catalytic activity">
    <reaction evidence="1">
        <text>[protein]-peptidylproline (omega=180) = [protein]-peptidylproline (omega=0)</text>
        <dbReference type="Rhea" id="RHEA:16237"/>
        <dbReference type="Rhea" id="RHEA-COMP:10747"/>
        <dbReference type="Rhea" id="RHEA-COMP:10748"/>
        <dbReference type="ChEBI" id="CHEBI:83833"/>
        <dbReference type="ChEBI" id="CHEBI:83834"/>
        <dbReference type="EC" id="5.2.1.8"/>
    </reaction>
</comment>
<organism evidence="10">
    <name type="scientific">Soboliphyme baturini</name>
    <dbReference type="NCBI Taxonomy" id="241478"/>
    <lineage>
        <taxon>Eukaryota</taxon>
        <taxon>Metazoa</taxon>
        <taxon>Ecdysozoa</taxon>
        <taxon>Nematoda</taxon>
        <taxon>Enoplea</taxon>
        <taxon>Dorylaimia</taxon>
        <taxon>Dioctophymatida</taxon>
        <taxon>Dioctophymatoidea</taxon>
        <taxon>Soboliphymatidae</taxon>
        <taxon>Soboliphyme</taxon>
    </lineage>
</organism>
<evidence type="ECO:0000256" key="1">
    <source>
        <dbReference type="ARBA" id="ARBA00000971"/>
    </source>
</evidence>
<dbReference type="CDD" id="cd01927">
    <property type="entry name" value="cyclophilin_WD40"/>
    <property type="match status" value="1"/>
</dbReference>
<reference evidence="8 9" key="2">
    <citation type="submission" date="2018-11" db="EMBL/GenBank/DDBJ databases">
        <authorList>
            <consortium name="Pathogen Informatics"/>
        </authorList>
    </citation>
    <scope>NUCLEOTIDE SEQUENCE [LARGE SCALE GENOMIC DNA]</scope>
</reference>
<dbReference type="InterPro" id="IPR002130">
    <property type="entry name" value="Cyclophilin-type_PPIase_dom"/>
</dbReference>
<evidence type="ECO:0000313" key="10">
    <source>
        <dbReference type="WBParaSite" id="SBAD_0000624301-mRNA-1"/>
    </source>
</evidence>
<protein>
    <recommendedName>
        <fullName evidence="2">peptidylprolyl isomerase</fullName>
        <ecNumber evidence="2">5.2.1.8</ecNumber>
    </recommendedName>
</protein>
<dbReference type="PANTHER" id="PTHR45625">
    <property type="entry name" value="PEPTIDYL-PROLYL CIS-TRANS ISOMERASE-RELATED"/>
    <property type="match status" value="1"/>
</dbReference>
<evidence type="ECO:0000313" key="8">
    <source>
        <dbReference type="EMBL" id="VDP08945.1"/>
    </source>
</evidence>
<name>A0A183IQW1_9BILA</name>
<reference evidence="10" key="1">
    <citation type="submission" date="2016-06" db="UniProtKB">
        <authorList>
            <consortium name="WormBaseParasite"/>
        </authorList>
    </citation>
    <scope>IDENTIFICATION</scope>
</reference>
<dbReference type="InterPro" id="IPR029000">
    <property type="entry name" value="Cyclophilin-like_dom_sf"/>
</dbReference>
<dbReference type="PROSITE" id="PS50072">
    <property type="entry name" value="CSA_PPIASE_2"/>
    <property type="match status" value="1"/>
</dbReference>
<dbReference type="FunFam" id="2.40.100.10:FF:000003">
    <property type="entry name" value="Peptidylprolyl isomerase domain and WD repeat-containing 1"/>
    <property type="match status" value="1"/>
</dbReference>
<evidence type="ECO:0000256" key="3">
    <source>
        <dbReference type="ARBA" id="ARBA00022574"/>
    </source>
</evidence>
<dbReference type="EMBL" id="UZAM01009414">
    <property type="protein sequence ID" value="VDP08945.1"/>
    <property type="molecule type" value="Genomic_DNA"/>
</dbReference>